<keyword evidence="1" id="KW-0812">Transmembrane</keyword>
<proteinExistence type="predicted"/>
<sequence length="188" mass="20172">MEQNNQKNAGLDWIGRYVAVIVLSLILAAAIGNMDLFAKTTIGGKLSASHIVQFLGYGAALVAFWVLGQRATISLGQHTGKWSFLQHLVLPAVSLIVVSLAYSVLLLLLKPVMDAALHNIYNWVFIIGILACAGWLVMAVLNQSASLTALLTDRKLAREESICAGCGARCNAADKFCRQCGKELGDKA</sequence>
<evidence type="ECO:0000313" key="2">
    <source>
        <dbReference type="EMBL" id="OIR08787.1"/>
    </source>
</evidence>
<dbReference type="AlphaFoldDB" id="A0A1J5SLG8"/>
<evidence type="ECO:0008006" key="3">
    <source>
        <dbReference type="Google" id="ProtNLM"/>
    </source>
</evidence>
<feature type="transmembrane region" description="Helical" evidence="1">
    <location>
        <begin position="120"/>
        <end position="141"/>
    </location>
</feature>
<feature type="transmembrane region" description="Helical" evidence="1">
    <location>
        <begin position="88"/>
        <end position="108"/>
    </location>
</feature>
<feature type="transmembrane region" description="Helical" evidence="1">
    <location>
        <begin position="50"/>
        <end position="68"/>
    </location>
</feature>
<feature type="transmembrane region" description="Helical" evidence="1">
    <location>
        <begin position="17"/>
        <end position="38"/>
    </location>
</feature>
<keyword evidence="1" id="KW-1133">Transmembrane helix</keyword>
<protein>
    <recommendedName>
        <fullName evidence="3">Zinc-ribbon domain-containing protein</fullName>
    </recommendedName>
</protein>
<gene>
    <name evidence="2" type="ORF">GALL_91710</name>
</gene>
<organism evidence="2">
    <name type="scientific">mine drainage metagenome</name>
    <dbReference type="NCBI Taxonomy" id="410659"/>
    <lineage>
        <taxon>unclassified sequences</taxon>
        <taxon>metagenomes</taxon>
        <taxon>ecological metagenomes</taxon>
    </lineage>
</organism>
<comment type="caution">
    <text evidence="2">The sequence shown here is derived from an EMBL/GenBank/DDBJ whole genome shotgun (WGS) entry which is preliminary data.</text>
</comment>
<name>A0A1J5SLG8_9ZZZZ</name>
<keyword evidence="1" id="KW-0472">Membrane</keyword>
<accession>A0A1J5SLG8</accession>
<dbReference type="EMBL" id="MLJW01000030">
    <property type="protein sequence ID" value="OIR08787.1"/>
    <property type="molecule type" value="Genomic_DNA"/>
</dbReference>
<evidence type="ECO:0000256" key="1">
    <source>
        <dbReference type="SAM" id="Phobius"/>
    </source>
</evidence>
<reference evidence="2" key="1">
    <citation type="submission" date="2016-10" db="EMBL/GenBank/DDBJ databases">
        <title>Sequence of Gallionella enrichment culture.</title>
        <authorList>
            <person name="Poehlein A."/>
            <person name="Muehling M."/>
            <person name="Daniel R."/>
        </authorList>
    </citation>
    <scope>NUCLEOTIDE SEQUENCE</scope>
</reference>